<comment type="caution">
    <text evidence="1">The sequence shown here is derived from an EMBL/GenBank/DDBJ whole genome shotgun (WGS) entry which is preliminary data.</text>
</comment>
<reference evidence="1 2" key="1">
    <citation type="submission" date="2020-05" db="EMBL/GenBank/DDBJ databases">
        <authorList>
            <person name="Zhang R."/>
        </authorList>
    </citation>
    <scope>NUCLEOTIDE SEQUENCE [LARGE SCALE GENOMIC DNA]</scope>
    <source>
        <strain evidence="1 2">DSM 28986</strain>
    </source>
</reference>
<proteinExistence type="predicted"/>
<dbReference type="Proteomes" id="UP000546917">
    <property type="component" value="Unassembled WGS sequence"/>
</dbReference>
<dbReference type="AlphaFoldDB" id="A0A7K4FNV8"/>
<dbReference type="EMBL" id="JABGBP010000283">
    <property type="protein sequence ID" value="NOL60700.1"/>
    <property type="molecule type" value="Genomic_DNA"/>
</dbReference>
<evidence type="ECO:0000313" key="2">
    <source>
        <dbReference type="Proteomes" id="UP000546917"/>
    </source>
</evidence>
<feature type="non-terminal residue" evidence="1">
    <location>
        <position position="210"/>
    </location>
</feature>
<protein>
    <submittedName>
        <fullName evidence="1">Uncharacterized protein</fullName>
    </submittedName>
</protein>
<sequence length="210" mass="24623">MLDVRESAKFLRLCQVNTGEIAGTECPWELNAGMEAREDYHDTLEALYVWSLPENINDNREFISNALRYIKYRFKVFQESIEPIKSYDAAYMVFSLGGYRKNSHDNSVNNMIQYAEKYLENYFMGKPDRNLRDYSNPYWKAGLYGTYLIMSGKPINFLRKWIEEDPNLISPLKEINNEGPGYMFHHDFISMYGAKLYAIGTLKANFDFDN</sequence>
<evidence type="ECO:0000313" key="1">
    <source>
        <dbReference type="EMBL" id="NOL60700.1"/>
    </source>
</evidence>
<dbReference type="RefSeq" id="WP_171481854.1">
    <property type="nucleotide sequence ID" value="NZ_JABGBP010000283.1"/>
</dbReference>
<name>A0A7K4FNV8_9ARCH</name>
<organism evidence="1 2">
    <name type="scientific">Ferroplasma acidiphilum</name>
    <dbReference type="NCBI Taxonomy" id="74969"/>
    <lineage>
        <taxon>Archaea</taxon>
        <taxon>Methanobacteriati</taxon>
        <taxon>Thermoplasmatota</taxon>
        <taxon>Thermoplasmata</taxon>
        <taxon>Thermoplasmatales</taxon>
        <taxon>Ferroplasmaceae</taxon>
        <taxon>Ferroplasma</taxon>
    </lineage>
</organism>
<accession>A0A7K4FNV8</accession>
<gene>
    <name evidence="1" type="ORF">HLB00_07640</name>
</gene>